<feature type="transmembrane region" description="Helical" evidence="5">
    <location>
        <begin position="77"/>
        <end position="98"/>
    </location>
</feature>
<evidence type="ECO:0000256" key="2">
    <source>
        <dbReference type="ARBA" id="ARBA00022692"/>
    </source>
</evidence>
<evidence type="ECO:0000256" key="4">
    <source>
        <dbReference type="ARBA" id="ARBA00023136"/>
    </source>
</evidence>
<comment type="subcellular location">
    <subcellularLocation>
        <location evidence="1">Membrane</location>
        <topology evidence="1">Multi-pass membrane protein</topology>
    </subcellularLocation>
</comment>
<gene>
    <name evidence="6" type="ORF">CVIRNUC_005193</name>
</gene>
<dbReference type="GO" id="GO:0022857">
    <property type="term" value="F:transmembrane transporter activity"/>
    <property type="evidence" value="ECO:0007669"/>
    <property type="project" value="InterPro"/>
</dbReference>
<feature type="transmembrane region" description="Helical" evidence="5">
    <location>
        <begin position="110"/>
        <end position="130"/>
    </location>
</feature>
<keyword evidence="2 5" id="KW-0812">Transmembrane</keyword>
<dbReference type="SUPFAM" id="SSF103473">
    <property type="entry name" value="MFS general substrate transporter"/>
    <property type="match status" value="1"/>
</dbReference>
<evidence type="ECO:0008006" key="8">
    <source>
        <dbReference type="Google" id="ProtNLM"/>
    </source>
</evidence>
<keyword evidence="4 5" id="KW-0472">Membrane</keyword>
<dbReference type="PANTHER" id="PTHR24064">
    <property type="entry name" value="SOLUTE CARRIER FAMILY 22 MEMBER"/>
    <property type="match status" value="1"/>
</dbReference>
<evidence type="ECO:0000256" key="1">
    <source>
        <dbReference type="ARBA" id="ARBA00004141"/>
    </source>
</evidence>
<name>A0AAV1I7H9_9CHLO</name>
<keyword evidence="3 5" id="KW-1133">Transmembrane helix</keyword>
<feature type="transmembrane region" description="Helical" evidence="5">
    <location>
        <begin position="7"/>
        <end position="25"/>
    </location>
</feature>
<dbReference type="Pfam" id="PF00083">
    <property type="entry name" value="Sugar_tr"/>
    <property type="match status" value="1"/>
</dbReference>
<dbReference type="EMBL" id="CAUYUE010000006">
    <property type="protein sequence ID" value="CAK0780840.1"/>
    <property type="molecule type" value="Genomic_DNA"/>
</dbReference>
<accession>A0AAV1I7H9</accession>
<protein>
    <recommendedName>
        <fullName evidence="8">Major facilitator superfamily (MFS) profile domain-containing protein</fullName>
    </recommendedName>
</protein>
<dbReference type="GO" id="GO:0016020">
    <property type="term" value="C:membrane"/>
    <property type="evidence" value="ECO:0007669"/>
    <property type="project" value="UniProtKB-SubCell"/>
</dbReference>
<dbReference type="Proteomes" id="UP001314263">
    <property type="component" value="Unassembled WGS sequence"/>
</dbReference>
<dbReference type="Gene3D" id="1.20.1250.20">
    <property type="entry name" value="MFS general substrate transporter like domains"/>
    <property type="match status" value="1"/>
</dbReference>
<evidence type="ECO:0000256" key="5">
    <source>
        <dbReference type="SAM" id="Phobius"/>
    </source>
</evidence>
<feature type="transmembrane region" description="Helical" evidence="5">
    <location>
        <begin position="174"/>
        <end position="196"/>
    </location>
</feature>
<reference evidence="6 7" key="1">
    <citation type="submission" date="2023-10" db="EMBL/GenBank/DDBJ databases">
        <authorList>
            <person name="Maclean D."/>
            <person name="Macfadyen A."/>
        </authorList>
    </citation>
    <scope>NUCLEOTIDE SEQUENCE [LARGE SCALE GENOMIC DNA]</scope>
</reference>
<dbReference type="InterPro" id="IPR005828">
    <property type="entry name" value="MFS_sugar_transport-like"/>
</dbReference>
<dbReference type="AlphaFoldDB" id="A0AAV1I7H9"/>
<proteinExistence type="predicted"/>
<evidence type="ECO:0000313" key="7">
    <source>
        <dbReference type="Proteomes" id="UP001314263"/>
    </source>
</evidence>
<sequence length="306" mass="34024">MDRLSGVWRTAFGLGIIPLAFIIYWRTFRLRESAVWAAAQTGRNRKRETDFSFYGNKLFQSEFIQILSPGASLLTTLLWTLLNSGCALIGYYFTAALVDNPMVGRLRIQIFGFIGVGTLFMVSAGAYGPLTTPGGIGTFQFLYFFSSFVGQFGPNCTTFLLAGELYPTQVRTTAHGMSAGIAKVGALWASVWFNYLGTRQKFWITASFNFGGALLTLLFMPDPLRLSLTELDRRFSFIAQGKTYHGEAINPKSLSLWEMMTHTGRDYDPQMDAADMQHEKVPQWRVDSIARHSAIPAAQQGQPASA</sequence>
<feature type="transmembrane region" description="Helical" evidence="5">
    <location>
        <begin position="202"/>
        <end position="220"/>
    </location>
</feature>
<comment type="caution">
    <text evidence="6">The sequence shown here is derived from an EMBL/GenBank/DDBJ whole genome shotgun (WGS) entry which is preliminary data.</text>
</comment>
<evidence type="ECO:0000313" key="6">
    <source>
        <dbReference type="EMBL" id="CAK0780840.1"/>
    </source>
</evidence>
<keyword evidence="7" id="KW-1185">Reference proteome</keyword>
<feature type="transmembrane region" description="Helical" evidence="5">
    <location>
        <begin position="142"/>
        <end position="162"/>
    </location>
</feature>
<dbReference type="InterPro" id="IPR036259">
    <property type="entry name" value="MFS_trans_sf"/>
</dbReference>
<evidence type="ECO:0000256" key="3">
    <source>
        <dbReference type="ARBA" id="ARBA00022989"/>
    </source>
</evidence>
<organism evidence="6 7">
    <name type="scientific">Coccomyxa viridis</name>
    <dbReference type="NCBI Taxonomy" id="1274662"/>
    <lineage>
        <taxon>Eukaryota</taxon>
        <taxon>Viridiplantae</taxon>
        <taxon>Chlorophyta</taxon>
        <taxon>core chlorophytes</taxon>
        <taxon>Trebouxiophyceae</taxon>
        <taxon>Trebouxiophyceae incertae sedis</taxon>
        <taxon>Coccomyxaceae</taxon>
        <taxon>Coccomyxa</taxon>
    </lineage>
</organism>